<dbReference type="InterPro" id="IPR011333">
    <property type="entry name" value="SKP1/BTB/POZ_sf"/>
</dbReference>
<dbReference type="Proteomes" id="UP001432322">
    <property type="component" value="Unassembled WGS sequence"/>
</dbReference>
<dbReference type="AlphaFoldDB" id="A0AAV5WT26"/>
<keyword evidence="3" id="KW-1185">Reference proteome</keyword>
<feature type="domain" description="BTB" evidence="1">
    <location>
        <begin position="138"/>
        <end position="205"/>
    </location>
</feature>
<dbReference type="EMBL" id="BTSY01000006">
    <property type="protein sequence ID" value="GMT34202.1"/>
    <property type="molecule type" value="Genomic_DNA"/>
</dbReference>
<feature type="non-terminal residue" evidence="2">
    <location>
        <position position="1"/>
    </location>
</feature>
<gene>
    <name evidence="2" type="ORF">PFISCL1PPCAC_25499</name>
</gene>
<dbReference type="InterPro" id="IPR000210">
    <property type="entry name" value="BTB/POZ_dom"/>
</dbReference>
<dbReference type="PANTHER" id="PTHR22744">
    <property type="entry name" value="HELIX LOOP HELIX PROTEIN 21-RELATED"/>
    <property type="match status" value="1"/>
</dbReference>
<dbReference type="SUPFAM" id="SSF54695">
    <property type="entry name" value="POZ domain"/>
    <property type="match status" value="1"/>
</dbReference>
<reference evidence="2" key="1">
    <citation type="submission" date="2023-10" db="EMBL/GenBank/DDBJ databases">
        <title>Genome assembly of Pristionchus species.</title>
        <authorList>
            <person name="Yoshida K."/>
            <person name="Sommer R.J."/>
        </authorList>
    </citation>
    <scope>NUCLEOTIDE SEQUENCE</scope>
    <source>
        <strain evidence="2">RS5133</strain>
    </source>
</reference>
<dbReference type="CDD" id="cd18186">
    <property type="entry name" value="BTB_POZ_ZBTB_KLHL-like"/>
    <property type="match status" value="1"/>
</dbReference>
<evidence type="ECO:0000259" key="1">
    <source>
        <dbReference type="PROSITE" id="PS50097"/>
    </source>
</evidence>
<sequence>RQLQQVQPSIVLSTQSAKLQIYLQCADCSLSITEDHKFLIFSSVGTEPLSKVELSLKNSEGDPLPSPLVSFLSPNGRESSIRIDSLLPLVFDPVDDIVIVPKKMLSWSDFPMRTSVYHLDVVTQFSNILCEPFLTPIHSASLVVDEDTVVVSRELLALHSPFFLSLFYSEFMEKNKNVYEIKEVMVDDFRWFIDCLHGNDWNFPSIDRALSTLAFADRFGVMHIHDRVLPYLKQWTVPVEMLQDTLILAGRFSDNHELLDWILSQFPSHSLLLEVIENCVGSLPDATMRAALKAFRLAMEAVNKEVQADLLRNMVAGMDSKSLLVHLKCHSLEGGIVEEKIFTVGLDSDNDILYTPFWAKVPDRYQKVVLSSGRWEAKPALRTNKIPHIGYGLPEKTVMIDAYDS</sequence>
<dbReference type="Gene3D" id="3.30.710.10">
    <property type="entry name" value="Potassium Channel Kv1.1, Chain A"/>
    <property type="match status" value="1"/>
</dbReference>
<evidence type="ECO:0000313" key="2">
    <source>
        <dbReference type="EMBL" id="GMT34202.1"/>
    </source>
</evidence>
<protein>
    <recommendedName>
        <fullName evidence="1">BTB domain-containing protein</fullName>
    </recommendedName>
</protein>
<organism evidence="2 3">
    <name type="scientific">Pristionchus fissidentatus</name>
    <dbReference type="NCBI Taxonomy" id="1538716"/>
    <lineage>
        <taxon>Eukaryota</taxon>
        <taxon>Metazoa</taxon>
        <taxon>Ecdysozoa</taxon>
        <taxon>Nematoda</taxon>
        <taxon>Chromadorea</taxon>
        <taxon>Rhabditida</taxon>
        <taxon>Rhabditina</taxon>
        <taxon>Diplogasteromorpha</taxon>
        <taxon>Diplogasteroidea</taxon>
        <taxon>Neodiplogasteridae</taxon>
        <taxon>Pristionchus</taxon>
    </lineage>
</organism>
<dbReference type="SMART" id="SM00225">
    <property type="entry name" value="BTB"/>
    <property type="match status" value="1"/>
</dbReference>
<accession>A0AAV5WT26</accession>
<dbReference type="Pfam" id="PF00651">
    <property type="entry name" value="BTB"/>
    <property type="match status" value="1"/>
</dbReference>
<dbReference type="PROSITE" id="PS50097">
    <property type="entry name" value="BTB"/>
    <property type="match status" value="1"/>
</dbReference>
<name>A0AAV5WT26_9BILA</name>
<proteinExistence type="predicted"/>
<comment type="caution">
    <text evidence="2">The sequence shown here is derived from an EMBL/GenBank/DDBJ whole genome shotgun (WGS) entry which is preliminary data.</text>
</comment>
<dbReference type="PANTHER" id="PTHR22744:SF14">
    <property type="entry name" value="BTB DOMAIN-CONTAINING PROTEIN-RELATED"/>
    <property type="match status" value="1"/>
</dbReference>
<evidence type="ECO:0000313" key="3">
    <source>
        <dbReference type="Proteomes" id="UP001432322"/>
    </source>
</evidence>